<evidence type="ECO:0000256" key="5">
    <source>
        <dbReference type="HAMAP-Rule" id="MF_01678"/>
    </source>
</evidence>
<comment type="catalytic activity">
    <reaction evidence="3">
        <text>5-(methylsulfanyl)-alpha-D-ribose 1-phosphate = 5-(methylsulfanyl)-D-ribulose 1-phosphate</text>
        <dbReference type="Rhea" id="RHEA:19989"/>
        <dbReference type="ChEBI" id="CHEBI:58533"/>
        <dbReference type="ChEBI" id="CHEBI:58548"/>
        <dbReference type="EC" id="5.3.1.23"/>
    </reaction>
    <physiologicalReaction direction="left-to-right" evidence="3">
        <dbReference type="Rhea" id="RHEA:19990"/>
    </physiologicalReaction>
</comment>
<dbReference type="InterPro" id="IPR000649">
    <property type="entry name" value="IF-2B-related"/>
</dbReference>
<feature type="binding site" evidence="5">
    <location>
        <position position="88"/>
    </location>
    <ligand>
        <name>substrate</name>
    </ligand>
</feature>
<dbReference type="NCBIfam" id="TIGR00512">
    <property type="entry name" value="salvage_mtnA"/>
    <property type="match status" value="1"/>
</dbReference>
<feature type="binding site" evidence="5">
    <location>
        <position position="192"/>
    </location>
    <ligand>
        <name>substrate</name>
    </ligand>
</feature>
<reference evidence="6" key="1">
    <citation type="submission" date="2021-10" db="EMBL/GenBank/DDBJ databases">
        <title>The diversity and Nitrogen Metabolism of Culturable Nitrate-Utilizing Bacteria Within the Oxygen Minimum Zone of the Changjiang (Yangtze River)Estuary.</title>
        <authorList>
            <person name="Zhang D."/>
            <person name="Zheng J."/>
            <person name="Liu S."/>
            <person name="He W."/>
        </authorList>
    </citation>
    <scope>NUCLEOTIDE SEQUENCE</scope>
    <source>
        <strain evidence="6">FXH-223</strain>
    </source>
</reference>
<feature type="binding site" evidence="5">
    <location>
        <begin position="243"/>
        <end position="244"/>
    </location>
    <ligand>
        <name>substrate</name>
    </ligand>
</feature>
<dbReference type="GO" id="GO:0046523">
    <property type="term" value="F:S-methyl-5-thioribose-1-phosphate isomerase activity"/>
    <property type="evidence" value="ECO:0007669"/>
    <property type="project" value="UniProtKB-UniRule"/>
</dbReference>
<dbReference type="InterPro" id="IPR011559">
    <property type="entry name" value="Initiation_fac_2B_a/b/d"/>
</dbReference>
<feature type="site" description="Transition state stabilizer" evidence="5">
    <location>
        <position position="153"/>
    </location>
</feature>
<dbReference type="GO" id="GO:0019509">
    <property type="term" value="P:L-methionine salvage from methylthioadenosine"/>
    <property type="evidence" value="ECO:0007669"/>
    <property type="project" value="UniProtKB-UniRule"/>
</dbReference>
<dbReference type="PANTHER" id="PTHR43475">
    <property type="entry name" value="METHYLTHIORIBOSE-1-PHOSPHATE ISOMERASE"/>
    <property type="match status" value="1"/>
</dbReference>
<dbReference type="InterPro" id="IPR042529">
    <property type="entry name" value="IF_2B-like_C"/>
</dbReference>
<organism evidence="6 7">
    <name type="scientific">Alloalcanivorax marinus</name>
    <dbReference type="NCBI Taxonomy" id="1177169"/>
    <lineage>
        <taxon>Bacteria</taxon>
        <taxon>Pseudomonadati</taxon>
        <taxon>Pseudomonadota</taxon>
        <taxon>Gammaproteobacteria</taxon>
        <taxon>Oceanospirillales</taxon>
        <taxon>Alcanivoracaceae</taxon>
        <taxon>Alloalcanivorax</taxon>
    </lineage>
</organism>
<protein>
    <recommendedName>
        <fullName evidence="5">Methylthioribose-1-phosphate isomerase</fullName>
        <shortName evidence="5">M1Pi</shortName>
        <shortName evidence="5">MTR-1-P isomerase</shortName>
        <ecNumber evidence="5">5.3.1.23</ecNumber>
    </recommendedName>
    <alternativeName>
        <fullName evidence="5">S-methyl-5-thioribose-1-phosphate isomerase</fullName>
    </alternativeName>
</protein>
<dbReference type="Pfam" id="PF01008">
    <property type="entry name" value="IF-2B"/>
    <property type="match status" value="1"/>
</dbReference>
<dbReference type="Proteomes" id="UP001108027">
    <property type="component" value="Unassembled WGS sequence"/>
</dbReference>
<comment type="similarity">
    <text evidence="5">Belongs to the EIF-2B alpha/beta/delta subunits family. MtnA subfamily.</text>
</comment>
<comment type="function">
    <text evidence="4">Catalyzes the interconversion of methylthioribose-1-phosphate (MTR-1-P) into methylthioribulose-1-phosphate (MTRu-1-P). Also catalyzes the interconversion of 5-deoxyribose 1-phosphate and 5-deoxyribulose 1-phosphate. Part of a bifunctional DHAP-shunt salvage pathway for SAM by-products.</text>
</comment>
<accession>A0A9Q3UP96</accession>
<dbReference type="PANTHER" id="PTHR43475:SF1">
    <property type="entry name" value="METHYLTHIORIBOSE-1-PHOSPHATE ISOMERASE"/>
    <property type="match status" value="1"/>
</dbReference>
<dbReference type="EC" id="5.3.1.23" evidence="5"/>
<comment type="pathway">
    <text evidence="5">Amino-acid biosynthesis; L-methionine biosynthesis via salvage pathway; L-methionine from S-methyl-5-thio-alpha-D-ribose 1-phosphate: step 1/6.</text>
</comment>
<comment type="catalytic activity">
    <reaction evidence="2">
        <text>5-deoxy-alpha-D-ribose 1-phosphate = 5-deoxy-D-ribulose 1-phosphate</text>
        <dbReference type="Rhea" id="RHEA:61296"/>
        <dbReference type="ChEBI" id="CHEBI:58749"/>
        <dbReference type="ChEBI" id="CHEBI:144504"/>
    </reaction>
    <physiologicalReaction direction="left-to-right" evidence="2">
        <dbReference type="Rhea" id="RHEA:61297"/>
    </physiologicalReaction>
</comment>
<evidence type="ECO:0000256" key="1">
    <source>
        <dbReference type="ARBA" id="ARBA00023235"/>
    </source>
</evidence>
<gene>
    <name evidence="5 6" type="primary">mtnA</name>
    <name evidence="6" type="ORF">LL252_13550</name>
</gene>
<dbReference type="HAMAP" id="MF_01678">
    <property type="entry name" value="Salvage_MtnA"/>
    <property type="match status" value="1"/>
</dbReference>
<dbReference type="InterPro" id="IPR005251">
    <property type="entry name" value="IF-M1Pi"/>
</dbReference>
<dbReference type="FunFam" id="1.20.120.420:FF:000003">
    <property type="entry name" value="Methylthioribose-1-phosphate isomerase"/>
    <property type="match status" value="1"/>
</dbReference>
<feature type="active site" description="Proton donor" evidence="5">
    <location>
        <position position="233"/>
    </location>
</feature>
<comment type="caution">
    <text evidence="6">The sequence shown here is derived from an EMBL/GenBank/DDBJ whole genome shotgun (WGS) entry which is preliminary data.</text>
</comment>
<evidence type="ECO:0000256" key="2">
    <source>
        <dbReference type="ARBA" id="ARBA00050906"/>
    </source>
</evidence>
<dbReference type="FunFam" id="3.40.50.10470:FF:000006">
    <property type="entry name" value="Methylthioribose-1-phosphate isomerase"/>
    <property type="match status" value="1"/>
</dbReference>
<dbReference type="Gene3D" id="1.20.120.420">
    <property type="entry name" value="translation initiation factor eif-2b, domain 1"/>
    <property type="match status" value="1"/>
</dbReference>
<feature type="binding site" evidence="5">
    <location>
        <begin position="48"/>
        <end position="50"/>
    </location>
    <ligand>
        <name>substrate</name>
    </ligand>
</feature>
<dbReference type="NCBIfam" id="NF004326">
    <property type="entry name" value="PRK05720.1"/>
    <property type="match status" value="1"/>
</dbReference>
<dbReference type="RefSeq" id="WP_228234397.1">
    <property type="nucleotide sequence ID" value="NZ_JAJGNA010000018.1"/>
</dbReference>
<dbReference type="NCBIfam" id="TIGR00524">
    <property type="entry name" value="eIF-2B_rel"/>
    <property type="match status" value="1"/>
</dbReference>
<dbReference type="InterPro" id="IPR027363">
    <property type="entry name" value="M1Pi_N"/>
</dbReference>
<dbReference type="Gene3D" id="3.40.50.10470">
    <property type="entry name" value="Translation initiation factor eif-2b, domain 2"/>
    <property type="match status" value="1"/>
</dbReference>
<name>A0A9Q3UP96_9GAMM</name>
<keyword evidence="7" id="KW-1185">Reference proteome</keyword>
<evidence type="ECO:0000256" key="3">
    <source>
        <dbReference type="ARBA" id="ARBA00051169"/>
    </source>
</evidence>
<proteinExistence type="inferred from homology"/>
<keyword evidence="1 5" id="KW-0413">Isomerase</keyword>
<evidence type="ECO:0000313" key="7">
    <source>
        <dbReference type="Proteomes" id="UP001108027"/>
    </source>
</evidence>
<keyword evidence="5" id="KW-0028">Amino-acid biosynthesis</keyword>
<dbReference type="EMBL" id="JAJGNA010000018">
    <property type="protein sequence ID" value="MCC4309596.1"/>
    <property type="molecule type" value="Genomic_DNA"/>
</dbReference>
<evidence type="ECO:0000256" key="4">
    <source>
        <dbReference type="ARBA" id="ARBA00058145"/>
    </source>
</evidence>
<dbReference type="InterPro" id="IPR037171">
    <property type="entry name" value="NagB/RpiA_transferase-like"/>
</dbReference>
<dbReference type="SUPFAM" id="SSF100950">
    <property type="entry name" value="NagB/RpiA/CoA transferase-like"/>
    <property type="match status" value="1"/>
</dbReference>
<sequence length="345" mass="36656">MPIESPAIHWLDDHLLLLDQRRLPAHTEWLDVRDAAGAADAIRQMAVRGAPAIGITAAYGLALEALRLGPGASAARLAPALDVLAASRPTAVNLFWALDRLRARFDGEPGAALGKRLVREAERIHQDDQAANQRLGELGAALLPPNASLYTHCNTGALATGGHGTALGIVRSAWRNGHLKMVFAGETRPWLQGARLTAWELMQENIPVTLVADSAAGLLMARGQVDAVVVGADRIAANGDTANKIGTYNLAVLARHHRLPFIVAAPDSTLDPAMENGAGIVIEERDPDEVRRFGGTAMAPDGCPVYNPAFDVTPAELITAIVTESGVIRSPDRQALADHFARRPS</sequence>
<dbReference type="AlphaFoldDB" id="A0A9Q3UP96"/>
<keyword evidence="5" id="KW-0486">Methionine biosynthesis</keyword>
<evidence type="ECO:0000313" key="6">
    <source>
        <dbReference type="EMBL" id="MCC4309596.1"/>
    </source>
</evidence>